<evidence type="ECO:0000256" key="1">
    <source>
        <dbReference type="ARBA" id="ARBA00022737"/>
    </source>
</evidence>
<dbReference type="AlphaFoldDB" id="A0A7S3PNJ8"/>
<evidence type="ECO:0000256" key="2">
    <source>
        <dbReference type="ARBA" id="ARBA00022803"/>
    </source>
</evidence>
<evidence type="ECO:0000256" key="3">
    <source>
        <dbReference type="PROSITE-ProRule" id="PRU00339"/>
    </source>
</evidence>
<gene>
    <name evidence="4" type="ORF">ASTO00021_LOCUS15289</name>
</gene>
<feature type="repeat" description="TPR" evidence="3">
    <location>
        <begin position="290"/>
        <end position="323"/>
    </location>
</feature>
<dbReference type="EMBL" id="HBIN01020033">
    <property type="protein sequence ID" value="CAE0445270.1"/>
    <property type="molecule type" value="Transcribed_RNA"/>
</dbReference>
<dbReference type="PANTHER" id="PTHR45641">
    <property type="entry name" value="TETRATRICOPEPTIDE REPEAT PROTEIN (AFU_ORTHOLOGUE AFUA_6G03870)"/>
    <property type="match status" value="1"/>
</dbReference>
<reference evidence="4" key="1">
    <citation type="submission" date="2021-01" db="EMBL/GenBank/DDBJ databases">
        <authorList>
            <person name="Corre E."/>
            <person name="Pelletier E."/>
            <person name="Niang G."/>
            <person name="Scheremetjew M."/>
            <person name="Finn R."/>
            <person name="Kale V."/>
            <person name="Holt S."/>
            <person name="Cochrane G."/>
            <person name="Meng A."/>
            <person name="Brown T."/>
            <person name="Cohen L."/>
        </authorList>
    </citation>
    <scope>NUCLEOTIDE SEQUENCE</scope>
    <source>
        <strain evidence="4">GSBS06</strain>
    </source>
</reference>
<name>A0A7S3PNJ8_9STRA</name>
<keyword evidence="1" id="KW-0677">Repeat</keyword>
<dbReference type="Pfam" id="PF13424">
    <property type="entry name" value="TPR_12"/>
    <property type="match status" value="2"/>
</dbReference>
<proteinExistence type="predicted"/>
<dbReference type="Gene3D" id="1.25.40.10">
    <property type="entry name" value="Tetratricopeptide repeat domain"/>
    <property type="match status" value="2"/>
</dbReference>
<dbReference type="PROSITE" id="PS50005">
    <property type="entry name" value="TPR"/>
    <property type="match status" value="1"/>
</dbReference>
<dbReference type="PROSITE" id="PS50293">
    <property type="entry name" value="TPR_REGION"/>
    <property type="match status" value="1"/>
</dbReference>
<dbReference type="Pfam" id="PF13176">
    <property type="entry name" value="TPR_7"/>
    <property type="match status" value="1"/>
</dbReference>
<dbReference type="InterPro" id="IPR011990">
    <property type="entry name" value="TPR-like_helical_dom_sf"/>
</dbReference>
<dbReference type="SUPFAM" id="SSF48452">
    <property type="entry name" value="TPR-like"/>
    <property type="match status" value="2"/>
</dbReference>
<sequence length="352" mass="39923">MPLTRAWCIWELYGAAKCDKPIKIALFPNEREVFVNELSEDHDNASMAITHIKPEDAACFDKKDLNMIQHAVQNTVGWTELKRKVTEPLLAWMNNTAFEECRNTVAAFHKEHTLTMRSAGLLNSTAALFMRNGEYDTALSLFRQNYEMITSSTGGENNPFVGLSLMNIASIYDMQEKYDKALEYSGKAYAILVHFFGSEYHPLVVKVIGTMASAYRSKGEYGRALKYLEKEYTINVALNGGENQMAATILVTIAAVHRDRRRYDEALDYCLRAYELFVKVFGGEGHQHVANVLHNIGNIYVEVQQYDKALEHLQKAYQIYKVVFGGDQHPQMNATMQTIRYCEGALHGGMDI</sequence>
<organism evidence="4">
    <name type="scientific">Aplanochytrium stocchinoi</name>
    <dbReference type="NCBI Taxonomy" id="215587"/>
    <lineage>
        <taxon>Eukaryota</taxon>
        <taxon>Sar</taxon>
        <taxon>Stramenopiles</taxon>
        <taxon>Bigyra</taxon>
        <taxon>Labyrinthulomycetes</taxon>
        <taxon>Thraustochytrida</taxon>
        <taxon>Thraustochytriidae</taxon>
        <taxon>Aplanochytrium</taxon>
    </lineage>
</organism>
<dbReference type="InterPro" id="IPR019734">
    <property type="entry name" value="TPR_rpt"/>
</dbReference>
<protein>
    <recommendedName>
        <fullName evidence="5">Kinesin light chain</fullName>
    </recommendedName>
</protein>
<dbReference type="SMART" id="SM00028">
    <property type="entry name" value="TPR"/>
    <property type="match status" value="5"/>
</dbReference>
<evidence type="ECO:0008006" key="5">
    <source>
        <dbReference type="Google" id="ProtNLM"/>
    </source>
</evidence>
<accession>A0A7S3PNJ8</accession>
<keyword evidence="2 3" id="KW-0802">TPR repeat</keyword>
<dbReference type="PANTHER" id="PTHR45641:SF19">
    <property type="entry name" value="NEPHROCYSTIN-3"/>
    <property type="match status" value="1"/>
</dbReference>
<evidence type="ECO:0000313" key="4">
    <source>
        <dbReference type="EMBL" id="CAE0445270.1"/>
    </source>
</evidence>